<dbReference type="GO" id="GO:0047405">
    <property type="term" value="F:pyrimidine-5'-nucleotide nucleosidase activity"/>
    <property type="evidence" value="ECO:0007669"/>
    <property type="project" value="UniProtKB-EC"/>
</dbReference>
<dbReference type="PANTHER" id="PTHR43393:SF1">
    <property type="entry name" value="PYRIMIDINE_PURINE NUCLEOTIDE 5'-MONOPHOSPHATE NUCLEOSIDASE"/>
    <property type="match status" value="1"/>
</dbReference>
<dbReference type="GO" id="GO:0008714">
    <property type="term" value="F:AMP nucleosidase activity"/>
    <property type="evidence" value="ECO:0007669"/>
    <property type="project" value="UniProtKB-EC"/>
</dbReference>
<evidence type="ECO:0000256" key="2">
    <source>
        <dbReference type="ARBA" id="ARBA00011985"/>
    </source>
</evidence>
<protein>
    <recommendedName>
        <fullName evidence="3">AMP nucleosidase</fullName>
        <ecNumber evidence="2">3.2.2.4</ecNumber>
    </recommendedName>
    <alternativeName>
        <fullName evidence="3">AMP nucleosidase</fullName>
    </alternativeName>
</protein>
<comment type="catalytic activity">
    <reaction evidence="1">
        <text>AMP + H2O = D-ribose 5-phosphate + adenine</text>
        <dbReference type="Rhea" id="RHEA:20129"/>
        <dbReference type="ChEBI" id="CHEBI:15377"/>
        <dbReference type="ChEBI" id="CHEBI:16708"/>
        <dbReference type="ChEBI" id="CHEBI:78346"/>
        <dbReference type="ChEBI" id="CHEBI:456215"/>
        <dbReference type="EC" id="3.2.2.4"/>
    </reaction>
</comment>
<dbReference type="RefSeq" id="WP_290282885.1">
    <property type="nucleotide sequence ID" value="NZ_JAUFQI010000001.1"/>
</dbReference>
<evidence type="ECO:0000259" key="5">
    <source>
        <dbReference type="Pfam" id="PF14793"/>
    </source>
</evidence>
<sequence>MTKPNTIDASITPIGSLEVLSQFEVSKLKQAGENGLYELFRRCVLAILNTGSDSDNAKTILQNYPDFRIDIVQQDRGIRLNLYNAPADAFVDGAMITSTREMVFAALRDIVWTESERKNDLSEQASGSAITDYVFHFLRNAKMLLPGQQPNLVVCWGGHSINEVEYEYTKEVGHELGLRRLDICTGCGPGAMKGPMKGATISHAKQRILNARYIGLTEPAIITAEAPNPIVNDLAILPDIEKRLEAFVRLGHGIIIFPGGPGTAEELLYILGILLHPDNKEIPFPLILTGPKEAADYFKQLHEFIAQTLGYQAQQKYKIIVDDPIAAAREMTTGMQLVTDYRRKAADAYHFNWKLHIDPIFQEPFHATHDNMAKLNLHKNAPVHLLAADLRRAFSGIVAGNVKEQGINLIEEKGPFEIHGDPEILQPLDNLLEAFVAQKRMKLPGSAYVPCYKVIA</sequence>
<dbReference type="Pfam" id="PF14793">
    <property type="entry name" value="DUF4478"/>
    <property type="match status" value="1"/>
</dbReference>
<dbReference type="InterPro" id="IPR052341">
    <property type="entry name" value="LOG_family_nucleotidases"/>
</dbReference>
<dbReference type="InterPro" id="IPR031100">
    <property type="entry name" value="LOG_fam"/>
</dbReference>
<proteinExistence type="predicted"/>
<evidence type="ECO:0000313" key="7">
    <source>
        <dbReference type="Proteomes" id="UP001595710"/>
    </source>
</evidence>
<accession>A0ABV7WRR6</accession>
<dbReference type="Gene3D" id="3.30.1850.10">
    <property type="entry name" value="MoCo carrier protein-like"/>
    <property type="match status" value="1"/>
</dbReference>
<dbReference type="PANTHER" id="PTHR43393">
    <property type="entry name" value="CYTOKININ RIBOSIDE 5'-MONOPHOSPHATE PHOSPHORIBOHYDROLASE"/>
    <property type="match status" value="1"/>
</dbReference>
<reference evidence="7" key="1">
    <citation type="journal article" date="2019" name="Int. J. Syst. Evol. Microbiol.">
        <title>The Global Catalogue of Microorganisms (GCM) 10K type strain sequencing project: providing services to taxonomists for standard genome sequencing and annotation.</title>
        <authorList>
            <consortium name="The Broad Institute Genomics Platform"/>
            <consortium name="The Broad Institute Genome Sequencing Center for Infectious Disease"/>
            <person name="Wu L."/>
            <person name="Ma J."/>
        </authorList>
    </citation>
    <scope>NUCLEOTIDE SEQUENCE [LARGE SCALE GENOMIC DNA]</scope>
    <source>
        <strain evidence="7">CECT 8288</strain>
    </source>
</reference>
<gene>
    <name evidence="6" type="primary">ppnN</name>
    <name evidence="6" type="ORF">ACFOND_05630</name>
</gene>
<dbReference type="Gene3D" id="3.40.50.450">
    <property type="match status" value="1"/>
</dbReference>
<dbReference type="InterPro" id="IPR021826">
    <property type="entry name" value="PpnN_C"/>
</dbReference>
<comment type="caution">
    <text evidence="6">The sequence shown here is derived from an EMBL/GenBank/DDBJ whole genome shotgun (WGS) entry which is preliminary data.</text>
</comment>
<feature type="domain" description="Pyrimidine/purine nucleotide 5'-monophosphate nucleosidase C-terminal" evidence="4">
    <location>
        <begin position="335"/>
        <end position="455"/>
    </location>
</feature>
<feature type="domain" description="Pyrimidine/purine nucleotide 5'-monophosphate nucleosidase N-terminal" evidence="5">
    <location>
        <begin position="10"/>
        <end position="115"/>
    </location>
</feature>
<organism evidence="6 7">
    <name type="scientific">Reinekea marina</name>
    <dbReference type="NCBI Taxonomy" id="1310421"/>
    <lineage>
        <taxon>Bacteria</taxon>
        <taxon>Pseudomonadati</taxon>
        <taxon>Pseudomonadota</taxon>
        <taxon>Gammaproteobacteria</taxon>
        <taxon>Oceanospirillales</taxon>
        <taxon>Saccharospirillaceae</taxon>
        <taxon>Reinekea</taxon>
    </lineage>
</organism>
<keyword evidence="6" id="KW-0378">Hydrolase</keyword>
<keyword evidence="7" id="KW-1185">Reference proteome</keyword>
<dbReference type="InterPro" id="IPR037153">
    <property type="entry name" value="PpnN-like_sf"/>
</dbReference>
<dbReference type="NCBIfam" id="NF038390">
    <property type="entry name" value="Nsidase_PpnN"/>
    <property type="match status" value="1"/>
</dbReference>
<keyword evidence="6" id="KW-0326">Glycosidase</keyword>
<dbReference type="EMBL" id="JBHRYN010000008">
    <property type="protein sequence ID" value="MFC3701118.1"/>
    <property type="molecule type" value="Genomic_DNA"/>
</dbReference>
<dbReference type="EC" id="3.2.2.4" evidence="2"/>
<evidence type="ECO:0000259" key="4">
    <source>
        <dbReference type="Pfam" id="PF11892"/>
    </source>
</evidence>
<dbReference type="InterPro" id="IPR027820">
    <property type="entry name" value="PpnN_N"/>
</dbReference>
<dbReference type="Pfam" id="PF11892">
    <property type="entry name" value="PpnN_C"/>
    <property type="match status" value="1"/>
</dbReference>
<evidence type="ECO:0000313" key="6">
    <source>
        <dbReference type="EMBL" id="MFC3701118.1"/>
    </source>
</evidence>
<evidence type="ECO:0000256" key="3">
    <source>
        <dbReference type="ARBA" id="ARBA00031983"/>
    </source>
</evidence>
<dbReference type="SUPFAM" id="SSF102405">
    <property type="entry name" value="MCP/YpsA-like"/>
    <property type="match status" value="1"/>
</dbReference>
<dbReference type="Pfam" id="PF03641">
    <property type="entry name" value="Lysine_decarbox"/>
    <property type="match status" value="1"/>
</dbReference>
<dbReference type="InterPro" id="IPR049788">
    <property type="entry name" value="PpnN"/>
</dbReference>
<name>A0ABV7WRR6_9GAMM</name>
<evidence type="ECO:0000256" key="1">
    <source>
        <dbReference type="ARBA" id="ARBA00000274"/>
    </source>
</evidence>
<dbReference type="Proteomes" id="UP001595710">
    <property type="component" value="Unassembled WGS sequence"/>
</dbReference>